<dbReference type="STRING" id="1926881.BTJ39_03685"/>
<feature type="compositionally biased region" description="Basic and acidic residues" evidence="1">
    <location>
        <begin position="734"/>
        <end position="743"/>
    </location>
</feature>
<evidence type="ECO:0000256" key="1">
    <source>
        <dbReference type="SAM" id="MobiDB-lite"/>
    </source>
</evidence>
<accession>A0A1S8YQI1</accession>
<dbReference type="OrthoDB" id="7031010at2"/>
<feature type="compositionally biased region" description="Polar residues" evidence="1">
    <location>
        <begin position="721"/>
        <end position="730"/>
    </location>
</feature>
<feature type="compositionally biased region" description="Acidic residues" evidence="1">
    <location>
        <begin position="756"/>
        <end position="765"/>
    </location>
</feature>
<reference evidence="2 3" key="1">
    <citation type="submission" date="2016-12" db="EMBL/GenBank/DDBJ databases">
        <title>Izhakiella australiana sp. nov. of genus Izhakiella isolated from Australian desert.</title>
        <authorList>
            <person name="Ji M."/>
        </authorList>
    </citation>
    <scope>NUCLEOTIDE SEQUENCE [LARGE SCALE GENOMIC DNA]</scope>
    <source>
        <strain evidence="2 3">D4N98</strain>
    </source>
</reference>
<proteinExistence type="predicted"/>
<feature type="compositionally biased region" description="Low complexity" evidence="1">
    <location>
        <begin position="265"/>
        <end position="276"/>
    </location>
</feature>
<feature type="compositionally biased region" description="Acidic residues" evidence="1">
    <location>
        <begin position="706"/>
        <end position="716"/>
    </location>
</feature>
<organism evidence="2 3">
    <name type="scientific">Izhakiella australiensis</name>
    <dbReference type="NCBI Taxonomy" id="1926881"/>
    <lineage>
        <taxon>Bacteria</taxon>
        <taxon>Pseudomonadati</taxon>
        <taxon>Pseudomonadota</taxon>
        <taxon>Gammaproteobacteria</taxon>
        <taxon>Enterobacterales</taxon>
        <taxon>Erwiniaceae</taxon>
        <taxon>Izhakiella</taxon>
    </lineage>
</organism>
<feature type="compositionally biased region" description="Polar residues" evidence="1">
    <location>
        <begin position="415"/>
        <end position="445"/>
    </location>
</feature>
<dbReference type="RefSeq" id="WP_078001325.1">
    <property type="nucleotide sequence ID" value="NZ_MRUL01000002.1"/>
</dbReference>
<dbReference type="Proteomes" id="UP000190667">
    <property type="component" value="Unassembled WGS sequence"/>
</dbReference>
<dbReference type="Gene3D" id="3.90.70.80">
    <property type="match status" value="1"/>
</dbReference>
<name>A0A1S8YQI1_9GAMM</name>
<evidence type="ECO:0008006" key="4">
    <source>
        <dbReference type="Google" id="ProtNLM"/>
    </source>
</evidence>
<protein>
    <recommendedName>
        <fullName evidence="4">OTU domain-containing protein</fullName>
    </recommendedName>
</protein>
<evidence type="ECO:0000313" key="2">
    <source>
        <dbReference type="EMBL" id="OON41082.1"/>
    </source>
</evidence>
<dbReference type="AlphaFoldDB" id="A0A1S8YQI1"/>
<keyword evidence="3" id="KW-1185">Reference proteome</keyword>
<comment type="caution">
    <text evidence="2">The sequence shown here is derived from an EMBL/GenBank/DDBJ whole genome shotgun (WGS) entry which is preliminary data.</text>
</comment>
<feature type="region of interest" description="Disordered" evidence="1">
    <location>
        <begin position="595"/>
        <end position="765"/>
    </location>
</feature>
<sequence length="1171" mass="127943">MLAPLIRSFSLNDLQPANQAISRDALRQDFPLSGATNSQQKPCNLRELTNSAISKGDMAFRTEFENRAAEAVLGKLVHQHASSAKWLEQKHLNGHAMSVHLIENYLMEINAPAEKIADFNKLKDNWIKTVEKGISQGKNFTTEVYVAGQDKNIIKEYKKTISAIGNFLNSLEGDSKNNKEIITKVSNQIKTQVDGLCRDNYSSQGLKQSPEDYLHNQPLRVSNEHRDLFGSPTADNGYKAIKDLMFAIRSKLNYPTFIRKAMQQPANSPAEPAAPAHNGPFPPSANPASNPFPIAANGYPMSGAPISIQVNPNINPVNNVSVNVPGLAELNKTITDLNERLVSAHGRDLHSTPFSNTQHISVPVNQYDPSGAQRQTERAKAFGDDGSTNNQQHVSGEDEKNAHDGAIPHALPLSVSASPVQPQKTASQHDSLPESTAAAANSGSESPVDLETTPTVALFTRHDIPLNFIGVFREFDQDMHTFNRAAYSHAEADNNLVTGIVRYLAAVCDEKLAAVGIQGRKAQNYLHQMHAEAKSIDADQQVRTDKHNAAEDKALALLQGLSTHPRYRANITSVAGLLSDSHYLSPEMRQKLASLANGAGSPERQSVDANSRQQPQTAATSGVTSGQAKTPGVNGHDRGLNSAGPRGRTLSNESEISDSESEEELEGKSTTDGVSNRQEETPGVNGHDRGLNSAGPRGLTLSNESEISDSESEEELEGKSTTDGVSNRQAKTPVGDEHDRELKGAGPSGRTLSSEVEIEDIGPEYELDDKTTTIASGRNRSIEFASQTETENKSPEILSADEISQIAEKFIRQDGAYDSMGGDMFPLLLASSEAWPANVALKIIDDAQHHLIDNGKQSKEKQQSLWLLRSEEKGLPHYDLIGKNGDIVAISRDGNCFFNACSQGLALSGHHFSTQQLRDMAADELIDNPEQYASFLDVKKVREELRAVTATTQELTASDFPVHRNTFSDEESAVIQEANNTLVNEANVFQQKNANEKPAKLSAKTVVDAFVQQNARLNFRAIKARVDTSYYLKKDKELASAEFIADFVSSLNNNISNTDVREYINGLTKEAKTITEGNTLRYSPQVTQEVVQILKALHDHNKYNDPIKKIILPLLQKSTLVTDLADELKGIIPAHHFSSYQMTHGDQKFTSSVQGLRASNLAGYNNNRGRA</sequence>
<dbReference type="CDD" id="cd22744">
    <property type="entry name" value="OTU"/>
    <property type="match status" value="1"/>
</dbReference>
<dbReference type="EMBL" id="MRUL01000002">
    <property type="protein sequence ID" value="OON41082.1"/>
    <property type="molecule type" value="Genomic_DNA"/>
</dbReference>
<evidence type="ECO:0000313" key="3">
    <source>
        <dbReference type="Proteomes" id="UP000190667"/>
    </source>
</evidence>
<feature type="compositionally biased region" description="Acidic residues" evidence="1">
    <location>
        <begin position="655"/>
        <end position="665"/>
    </location>
</feature>
<feature type="region of interest" description="Disordered" evidence="1">
    <location>
        <begin position="263"/>
        <end position="289"/>
    </location>
</feature>
<feature type="region of interest" description="Disordered" evidence="1">
    <location>
        <begin position="348"/>
        <end position="449"/>
    </location>
</feature>
<feature type="compositionally biased region" description="Polar residues" evidence="1">
    <location>
        <begin position="352"/>
        <end position="374"/>
    </location>
</feature>
<gene>
    <name evidence="2" type="ORF">BTJ39_03685</name>
</gene>
<feature type="compositionally biased region" description="Polar residues" evidence="1">
    <location>
        <begin position="603"/>
        <end position="628"/>
    </location>
</feature>